<reference evidence="1 2" key="1">
    <citation type="submission" date="2020-11" db="EMBL/GenBank/DDBJ databases">
        <title>The genome sequence of Erythrobacter sp. 6D36.</title>
        <authorList>
            <person name="Liu Y."/>
        </authorList>
    </citation>
    <scope>NUCLEOTIDE SEQUENCE [LARGE SCALE GENOMIC DNA]</scope>
    <source>
        <strain evidence="1 2">6D36</strain>
    </source>
</reference>
<dbReference type="RefSeq" id="WP_200983731.1">
    <property type="nucleotide sequence ID" value="NZ_CP064654.1"/>
</dbReference>
<dbReference type="InterPro" id="IPR036390">
    <property type="entry name" value="WH_DNA-bd_sf"/>
</dbReference>
<organism evidence="1 2">
    <name type="scientific">Qipengyuania soli</name>
    <dbReference type="NCBI Taxonomy" id="2782568"/>
    <lineage>
        <taxon>Bacteria</taxon>
        <taxon>Pseudomonadati</taxon>
        <taxon>Pseudomonadota</taxon>
        <taxon>Alphaproteobacteria</taxon>
        <taxon>Sphingomonadales</taxon>
        <taxon>Erythrobacteraceae</taxon>
        <taxon>Qipengyuania</taxon>
    </lineage>
</organism>
<protein>
    <recommendedName>
        <fullName evidence="3">MarR family transcriptional regulator</fullName>
    </recommendedName>
</protein>
<dbReference type="Proteomes" id="UP000594459">
    <property type="component" value="Chromosome"/>
</dbReference>
<sequence>MNSPTVGRRVSDTDMRVIRVRSSIELGNEIFHLVGKAGERGKSLTIWDLRRMLDAPLEKVFVALRALEHERLITRGMPTHDVLSAPITLTEDGREIYFS</sequence>
<keyword evidence="2" id="KW-1185">Reference proteome</keyword>
<dbReference type="EMBL" id="CP064654">
    <property type="protein sequence ID" value="QPC99936.1"/>
    <property type="molecule type" value="Genomic_DNA"/>
</dbReference>
<accession>A0A7S8F681</accession>
<dbReference type="KEGG" id="qso:IRL76_05215"/>
<evidence type="ECO:0008006" key="3">
    <source>
        <dbReference type="Google" id="ProtNLM"/>
    </source>
</evidence>
<dbReference type="AlphaFoldDB" id="A0A7S8F681"/>
<evidence type="ECO:0000313" key="1">
    <source>
        <dbReference type="EMBL" id="QPC99936.1"/>
    </source>
</evidence>
<evidence type="ECO:0000313" key="2">
    <source>
        <dbReference type="Proteomes" id="UP000594459"/>
    </source>
</evidence>
<dbReference type="SUPFAM" id="SSF46785">
    <property type="entry name" value="Winged helix' DNA-binding domain"/>
    <property type="match status" value="1"/>
</dbReference>
<name>A0A7S8F681_9SPHN</name>
<gene>
    <name evidence="1" type="ORF">IRL76_05215</name>
</gene>
<proteinExistence type="predicted"/>